<evidence type="ECO:0000256" key="1">
    <source>
        <dbReference type="SAM" id="MobiDB-lite"/>
    </source>
</evidence>
<dbReference type="AlphaFoldDB" id="A0A1E5P1V9"/>
<evidence type="ECO:0000313" key="2">
    <source>
        <dbReference type="EMBL" id="OEJ23543.1"/>
    </source>
</evidence>
<accession>A0A1E5P1V9</accession>
<evidence type="ECO:0000313" key="3">
    <source>
        <dbReference type="Proteomes" id="UP000095759"/>
    </source>
</evidence>
<dbReference type="Proteomes" id="UP000095759">
    <property type="component" value="Unassembled WGS sequence"/>
</dbReference>
<keyword evidence="3" id="KW-1185">Reference proteome</keyword>
<dbReference type="EMBL" id="MEHJ01000001">
    <property type="protein sequence ID" value="OEJ23543.1"/>
    <property type="molecule type" value="Genomic_DNA"/>
</dbReference>
<comment type="caution">
    <text evidence="2">The sequence shown here is derived from an EMBL/GenBank/DDBJ whole genome shotgun (WGS) entry which is preliminary data.</text>
</comment>
<proteinExistence type="predicted"/>
<organism evidence="2 3">
    <name type="scientific">Streptomyces agglomeratus</name>
    <dbReference type="NCBI Taxonomy" id="285458"/>
    <lineage>
        <taxon>Bacteria</taxon>
        <taxon>Bacillati</taxon>
        <taxon>Actinomycetota</taxon>
        <taxon>Actinomycetes</taxon>
        <taxon>Kitasatosporales</taxon>
        <taxon>Streptomycetaceae</taxon>
        <taxon>Streptomyces</taxon>
    </lineage>
</organism>
<feature type="region of interest" description="Disordered" evidence="1">
    <location>
        <begin position="160"/>
        <end position="179"/>
    </location>
</feature>
<name>A0A1E5P1V9_9ACTN</name>
<gene>
    <name evidence="2" type="ORF">AS594_02635</name>
</gene>
<protein>
    <submittedName>
        <fullName evidence="2">Uncharacterized protein</fullName>
    </submittedName>
</protein>
<reference evidence="2 3" key="1">
    <citation type="submission" date="2016-08" db="EMBL/GenBank/DDBJ databases">
        <title>Complete genome sequence of Streptomyces agglomeratus strain 6-3-2, a novel anti-MRSA actinomycete isolated from Wuli of Tebit, China.</title>
        <authorList>
            <person name="Chen X."/>
        </authorList>
    </citation>
    <scope>NUCLEOTIDE SEQUENCE [LARGE SCALE GENOMIC DNA]</scope>
    <source>
        <strain evidence="2 3">6-3-2</strain>
    </source>
</reference>
<sequence length="179" mass="19830">MEGREVHHFDDVEKMAATSDLVVKAQVTDVQPGRWVGSKEDGGREQVREVTLHVEEVLHSARATKPQTVLVDEWGWDEEGRGYQLEGVTWTAKGDEGIYFLTQSEERGHWRLVNSQGRALVDGQQLDSAANEGDQLGERIESLTPQQLEKQVQKAARAVEAGDLKGVEEPAALADDAKE</sequence>